<dbReference type="OrthoDB" id="3194870at2"/>
<keyword evidence="3" id="KW-0804">Transcription</keyword>
<evidence type="ECO:0000313" key="6">
    <source>
        <dbReference type="Proteomes" id="UP000033900"/>
    </source>
</evidence>
<dbReference type="PANTHER" id="PTHR43130:SF3">
    <property type="entry name" value="HTH-TYPE TRANSCRIPTIONAL REGULATOR RV1931C"/>
    <property type="match status" value="1"/>
</dbReference>
<feature type="domain" description="HTH araC/xylS-type" evidence="4">
    <location>
        <begin position="215"/>
        <end position="313"/>
    </location>
</feature>
<evidence type="ECO:0000256" key="2">
    <source>
        <dbReference type="ARBA" id="ARBA00023125"/>
    </source>
</evidence>
<dbReference type="Pfam" id="PF12833">
    <property type="entry name" value="HTH_18"/>
    <property type="match status" value="1"/>
</dbReference>
<gene>
    <name evidence="5" type="primary">cdhR_1</name>
    <name evidence="5" type="ORF">RS84_00319</name>
</gene>
<dbReference type="AlphaFoldDB" id="A0A0M2HR43"/>
<dbReference type="SUPFAM" id="SSF46689">
    <property type="entry name" value="Homeodomain-like"/>
    <property type="match status" value="2"/>
</dbReference>
<dbReference type="InterPro" id="IPR029062">
    <property type="entry name" value="Class_I_gatase-like"/>
</dbReference>
<dbReference type="InterPro" id="IPR052158">
    <property type="entry name" value="INH-QAR"/>
</dbReference>
<keyword evidence="1" id="KW-0805">Transcription regulation</keyword>
<dbReference type="Proteomes" id="UP000033900">
    <property type="component" value="Unassembled WGS sequence"/>
</dbReference>
<dbReference type="EMBL" id="JYJB01000004">
    <property type="protein sequence ID" value="KJL49207.1"/>
    <property type="molecule type" value="Genomic_DNA"/>
</dbReference>
<keyword evidence="2" id="KW-0238">DNA-binding</keyword>
<evidence type="ECO:0000259" key="4">
    <source>
        <dbReference type="PROSITE" id="PS01124"/>
    </source>
</evidence>
<dbReference type="Gene3D" id="3.40.50.880">
    <property type="match status" value="1"/>
</dbReference>
<keyword evidence="6" id="KW-1185">Reference proteome</keyword>
<reference evidence="5 6" key="1">
    <citation type="submission" date="2015-02" db="EMBL/GenBank/DDBJ databases">
        <title>Draft genome sequences of ten Microbacterium spp. with emphasis on heavy metal contaminated environments.</title>
        <authorList>
            <person name="Corretto E."/>
        </authorList>
    </citation>
    <scope>NUCLEOTIDE SEQUENCE [LARGE SCALE GENOMIC DNA]</scope>
    <source>
        <strain evidence="5 6">SA35</strain>
    </source>
</reference>
<dbReference type="Pfam" id="PF01965">
    <property type="entry name" value="DJ-1_PfpI"/>
    <property type="match status" value="1"/>
</dbReference>
<protein>
    <submittedName>
        <fullName evidence="5">HTH-type transcriptional regulator CdhR</fullName>
    </submittedName>
</protein>
<dbReference type="GO" id="GO:0043565">
    <property type="term" value="F:sequence-specific DNA binding"/>
    <property type="evidence" value="ECO:0007669"/>
    <property type="project" value="InterPro"/>
</dbReference>
<evidence type="ECO:0000256" key="1">
    <source>
        <dbReference type="ARBA" id="ARBA00023015"/>
    </source>
</evidence>
<dbReference type="STRING" id="273678.RS84_00319"/>
<dbReference type="SMART" id="SM00342">
    <property type="entry name" value="HTH_ARAC"/>
    <property type="match status" value="1"/>
</dbReference>
<name>A0A0M2HR43_9MICO</name>
<evidence type="ECO:0000256" key="3">
    <source>
        <dbReference type="ARBA" id="ARBA00023163"/>
    </source>
</evidence>
<dbReference type="PROSITE" id="PS00041">
    <property type="entry name" value="HTH_ARAC_FAMILY_1"/>
    <property type="match status" value="1"/>
</dbReference>
<accession>A0A0M2HR43</accession>
<dbReference type="PROSITE" id="PS01124">
    <property type="entry name" value="HTH_ARAC_FAMILY_2"/>
    <property type="match status" value="1"/>
</dbReference>
<sequence>MCHDIAMHRIAVVALPGVFPYELGVPARFFRAALHDAEPLYSVTTCSLDGAPVQTNADFSVAPTADRSALETADTIIVPPWSAAEFSGDPIGLADFADRRIVSFCTGAFTVAASGLLDGLEATTHWCAAEEFARRFPQVRLRTDELFVDSGRILTAAGASAAVDATMHLIASDHGSAVAAAVSRATLAAPHRGGGQRQFVDRPAVIAPAGAGSASDIQSWLMARIDEPLSLAEVADSFGMSVRTLTRRFRAETGRTVGDWFADARVDRARELLETTDLPVDAVAAGSGFATAAALRKHFRERIGLAPQQYRSRFTRAA</sequence>
<dbReference type="InterPro" id="IPR009057">
    <property type="entry name" value="Homeodomain-like_sf"/>
</dbReference>
<comment type="caution">
    <text evidence="5">The sequence shown here is derived from an EMBL/GenBank/DDBJ whole genome shotgun (WGS) entry which is preliminary data.</text>
</comment>
<proteinExistence type="predicted"/>
<dbReference type="GO" id="GO:0003700">
    <property type="term" value="F:DNA-binding transcription factor activity"/>
    <property type="evidence" value="ECO:0007669"/>
    <property type="project" value="InterPro"/>
</dbReference>
<dbReference type="InterPro" id="IPR018062">
    <property type="entry name" value="HTH_AraC-typ_CS"/>
</dbReference>
<evidence type="ECO:0000313" key="5">
    <source>
        <dbReference type="EMBL" id="KJL49207.1"/>
    </source>
</evidence>
<dbReference type="SUPFAM" id="SSF52317">
    <property type="entry name" value="Class I glutamine amidotransferase-like"/>
    <property type="match status" value="1"/>
</dbReference>
<dbReference type="PATRIC" id="fig|273678.4.peg.313"/>
<dbReference type="Gene3D" id="1.10.10.60">
    <property type="entry name" value="Homeodomain-like"/>
    <property type="match status" value="1"/>
</dbReference>
<dbReference type="InterPro" id="IPR002818">
    <property type="entry name" value="DJ-1/PfpI"/>
</dbReference>
<dbReference type="PANTHER" id="PTHR43130">
    <property type="entry name" value="ARAC-FAMILY TRANSCRIPTIONAL REGULATOR"/>
    <property type="match status" value="1"/>
</dbReference>
<organism evidence="5 6">
    <name type="scientific">Microbacterium hydrocarbonoxydans</name>
    <dbReference type="NCBI Taxonomy" id="273678"/>
    <lineage>
        <taxon>Bacteria</taxon>
        <taxon>Bacillati</taxon>
        <taxon>Actinomycetota</taxon>
        <taxon>Actinomycetes</taxon>
        <taxon>Micrococcales</taxon>
        <taxon>Microbacteriaceae</taxon>
        <taxon>Microbacterium</taxon>
    </lineage>
</organism>
<dbReference type="InterPro" id="IPR018060">
    <property type="entry name" value="HTH_AraC"/>
</dbReference>